<organism evidence="1 2">
    <name type="scientific">Streptomyces cinnamoneus</name>
    <name type="common">Streptoverticillium cinnamoneum</name>
    <dbReference type="NCBI Taxonomy" id="53446"/>
    <lineage>
        <taxon>Bacteria</taxon>
        <taxon>Bacillati</taxon>
        <taxon>Actinomycetota</taxon>
        <taxon>Actinomycetes</taxon>
        <taxon>Kitasatosporales</taxon>
        <taxon>Streptomycetaceae</taxon>
        <taxon>Streptomyces</taxon>
        <taxon>Streptomyces cinnamoneus group</taxon>
    </lineage>
</organism>
<reference evidence="1" key="2">
    <citation type="submission" date="2020-09" db="EMBL/GenBank/DDBJ databases">
        <authorList>
            <person name="Sun Q."/>
            <person name="Ohkuma M."/>
        </authorList>
    </citation>
    <scope>NUCLEOTIDE SEQUENCE</scope>
    <source>
        <strain evidence="1">JCM 4633</strain>
    </source>
</reference>
<comment type="caution">
    <text evidence="1">The sequence shown here is derived from an EMBL/GenBank/DDBJ whole genome shotgun (WGS) entry which is preliminary data.</text>
</comment>
<sequence length="47" mass="5765">MKQLLEAIKAKYLCLHDWEVVHKTEYVTYWEILLKCKKCGKLRKKRV</sequence>
<proteinExistence type="predicted"/>
<reference evidence="1" key="1">
    <citation type="journal article" date="2014" name="Int. J. Syst. Evol. Microbiol.">
        <title>Complete genome sequence of Corynebacterium casei LMG S-19264T (=DSM 44701T), isolated from a smear-ripened cheese.</title>
        <authorList>
            <consortium name="US DOE Joint Genome Institute (JGI-PGF)"/>
            <person name="Walter F."/>
            <person name="Albersmeier A."/>
            <person name="Kalinowski J."/>
            <person name="Ruckert C."/>
        </authorList>
    </citation>
    <scope>NUCLEOTIDE SEQUENCE</scope>
    <source>
        <strain evidence="1">JCM 4633</strain>
    </source>
</reference>
<evidence type="ECO:0000313" key="2">
    <source>
        <dbReference type="Proteomes" id="UP000646244"/>
    </source>
</evidence>
<dbReference type="EMBL" id="BMVB01000085">
    <property type="protein sequence ID" value="GHC75861.1"/>
    <property type="molecule type" value="Genomic_DNA"/>
</dbReference>
<name>A0A918WRX1_STRCJ</name>
<dbReference type="AlphaFoldDB" id="A0A918WRX1"/>
<evidence type="ECO:0000313" key="1">
    <source>
        <dbReference type="EMBL" id="GHC75861.1"/>
    </source>
</evidence>
<accession>A0A918WRX1</accession>
<dbReference type="Proteomes" id="UP000646244">
    <property type="component" value="Unassembled WGS sequence"/>
</dbReference>
<gene>
    <name evidence="1" type="ORF">GCM10010507_63530</name>
</gene>
<protein>
    <submittedName>
        <fullName evidence="1">Uncharacterized protein</fullName>
    </submittedName>
</protein>